<dbReference type="OrthoDB" id="9808022at2"/>
<evidence type="ECO:0000313" key="11">
    <source>
        <dbReference type="EMBL" id="KEP27037.1"/>
    </source>
</evidence>
<keyword evidence="6 9" id="KW-0408">Iron</keyword>
<dbReference type="InterPro" id="IPR010723">
    <property type="entry name" value="HemN_C"/>
</dbReference>
<dbReference type="RefSeq" id="WP_034319453.1">
    <property type="nucleotide sequence ID" value="NZ_JBCMYH010000015.1"/>
</dbReference>
<feature type="domain" description="Radical SAM core" evidence="10">
    <location>
        <begin position="1"/>
        <end position="233"/>
    </location>
</feature>
<dbReference type="GO" id="GO:0004109">
    <property type="term" value="F:coproporphyrinogen oxidase activity"/>
    <property type="evidence" value="ECO:0007669"/>
    <property type="project" value="InterPro"/>
</dbReference>
<name>A0A081LCR1_9BACI</name>
<sequence length="379" mass="43403">MKAAYIHIPFCEHICHYCDFNKFFIKTQPVDEYLVALEKEMQHTIEQKGEQELKTIFIGGGTPTSLTVSQLDQLMDSIHRVLKPTKNLIEFAVEANPDELSLEKLHVLKSAGVNRLSFGVQTFEDDLLKKIGRVHQRKDVLTSFERARAVGFDNISLDLMFGLPHQEKHHVMNSLETAFSLGAEHYSVYSLIVEPKTVFYNLMQKGKLHLPPQEREAEMYELVMDEMERHGLKQYEISNYAKPGFESQHNLTYWSNEDYFGFGAGAHGYVDGIRNVNAGPVKHYLELIEQTGFPYKETHQVTKEEQIEEEMFLGLRKIEGVKSAHFQAKYGATPETLFSTVLEELEEKGLIVQDDIGIRLTRKGKLLGNEVFQAFLGEL</sequence>
<dbReference type="SMART" id="SM00729">
    <property type="entry name" value="Elp3"/>
    <property type="match status" value="1"/>
</dbReference>
<keyword evidence="9" id="KW-0004">4Fe-4S</keyword>
<dbReference type="SFLD" id="SFLDG01082">
    <property type="entry name" value="B12-binding_domain_containing"/>
    <property type="match status" value="1"/>
</dbReference>
<dbReference type="Pfam" id="PF04055">
    <property type="entry name" value="Radical_SAM"/>
    <property type="match status" value="1"/>
</dbReference>
<comment type="caution">
    <text evidence="11">The sequence shown here is derived from an EMBL/GenBank/DDBJ whole genome shotgun (WGS) entry which is preliminary data.</text>
</comment>
<dbReference type="InterPro" id="IPR007197">
    <property type="entry name" value="rSAM"/>
</dbReference>
<organism evidence="11 12">
    <name type="scientific">Bacillus zhangzhouensis</name>
    <dbReference type="NCBI Taxonomy" id="1178540"/>
    <lineage>
        <taxon>Bacteria</taxon>
        <taxon>Bacillati</taxon>
        <taxon>Bacillota</taxon>
        <taxon>Bacilli</taxon>
        <taxon>Bacillales</taxon>
        <taxon>Bacillaceae</taxon>
        <taxon>Bacillus</taxon>
    </lineage>
</organism>
<dbReference type="InterPro" id="IPR058240">
    <property type="entry name" value="rSAM_sf"/>
</dbReference>
<dbReference type="CDD" id="cd01335">
    <property type="entry name" value="Radical_SAM"/>
    <property type="match status" value="1"/>
</dbReference>
<dbReference type="SFLD" id="SFLDG01065">
    <property type="entry name" value="anaerobic_coproporphyrinogen-I"/>
    <property type="match status" value="1"/>
</dbReference>
<evidence type="ECO:0000256" key="1">
    <source>
        <dbReference type="ARBA" id="ARBA00006100"/>
    </source>
</evidence>
<dbReference type="GO" id="GO:0051539">
    <property type="term" value="F:4 iron, 4 sulfur cluster binding"/>
    <property type="evidence" value="ECO:0007669"/>
    <property type="project" value="UniProtKB-UniRule"/>
</dbReference>
<comment type="similarity">
    <text evidence="1">Belongs to the anaerobic coproporphyrinogen-III oxidase family. HemW subfamily.</text>
</comment>
<evidence type="ECO:0000256" key="6">
    <source>
        <dbReference type="ARBA" id="ARBA00023004"/>
    </source>
</evidence>
<dbReference type="SUPFAM" id="SSF102114">
    <property type="entry name" value="Radical SAM enzymes"/>
    <property type="match status" value="1"/>
</dbReference>
<evidence type="ECO:0000256" key="8">
    <source>
        <dbReference type="ARBA" id="ARBA00023186"/>
    </source>
</evidence>
<evidence type="ECO:0000313" key="12">
    <source>
        <dbReference type="Proteomes" id="UP000028091"/>
    </source>
</evidence>
<keyword evidence="12" id="KW-1185">Reference proteome</keyword>
<dbReference type="GO" id="GO:0046872">
    <property type="term" value="F:metal ion binding"/>
    <property type="evidence" value="ECO:0007669"/>
    <property type="project" value="UniProtKB-UniRule"/>
</dbReference>
<evidence type="ECO:0000256" key="5">
    <source>
        <dbReference type="ARBA" id="ARBA00022723"/>
    </source>
</evidence>
<evidence type="ECO:0000256" key="9">
    <source>
        <dbReference type="RuleBase" id="RU364116"/>
    </source>
</evidence>
<reference evidence="11 12" key="1">
    <citation type="submission" date="2012-09" db="EMBL/GenBank/DDBJ databases">
        <title>Genome Sequence of Bacillus sp. DW5-4.</title>
        <authorList>
            <person name="Lai Q."/>
            <person name="Liu Y."/>
            <person name="Shao Z."/>
        </authorList>
    </citation>
    <scope>NUCLEOTIDE SEQUENCE [LARGE SCALE GENOMIC DNA]</scope>
    <source>
        <strain evidence="11 12">DW5-4</strain>
    </source>
</reference>
<dbReference type="SFLD" id="SFLDS00029">
    <property type="entry name" value="Radical_SAM"/>
    <property type="match status" value="1"/>
</dbReference>
<dbReference type="Pfam" id="PF06969">
    <property type="entry name" value="HemN_C"/>
    <property type="match status" value="1"/>
</dbReference>
<dbReference type="EMBL" id="JOTP01000005">
    <property type="protein sequence ID" value="KEP27037.1"/>
    <property type="molecule type" value="Genomic_DNA"/>
</dbReference>
<evidence type="ECO:0000256" key="3">
    <source>
        <dbReference type="ARBA" id="ARBA00022617"/>
    </source>
</evidence>
<dbReference type="eggNOG" id="COG0635">
    <property type="taxonomic scope" value="Bacteria"/>
</dbReference>
<dbReference type="SFLD" id="SFLDF00562">
    <property type="entry name" value="HemN-like__clustered_with_heat"/>
    <property type="match status" value="1"/>
</dbReference>
<evidence type="ECO:0000259" key="10">
    <source>
        <dbReference type="PROSITE" id="PS51918"/>
    </source>
</evidence>
<evidence type="ECO:0000256" key="2">
    <source>
        <dbReference type="ARBA" id="ARBA00017228"/>
    </source>
</evidence>
<keyword evidence="3 9" id="KW-0349">Heme</keyword>
<dbReference type="Proteomes" id="UP000028091">
    <property type="component" value="Unassembled WGS sequence"/>
</dbReference>
<keyword evidence="5 9" id="KW-0479">Metal-binding</keyword>
<dbReference type="NCBIfam" id="TIGR00539">
    <property type="entry name" value="hemN_rel"/>
    <property type="match status" value="1"/>
</dbReference>
<dbReference type="InterPro" id="IPR013785">
    <property type="entry name" value="Aldolase_TIM"/>
</dbReference>
<comment type="subcellular location">
    <subcellularLocation>
        <location evidence="9">Cytoplasm</location>
    </subcellularLocation>
</comment>
<dbReference type="SFLD" id="SFLDF00288">
    <property type="entry name" value="HemN-like__clustered_with_nucl"/>
    <property type="match status" value="1"/>
</dbReference>
<keyword evidence="4 9" id="KW-0949">S-adenosyl-L-methionine</keyword>
<accession>A0A081LCR1</accession>
<keyword evidence="9" id="KW-0963">Cytoplasm</keyword>
<comment type="function">
    <text evidence="9">Probably acts as a heme chaperone, transferring heme to an unknown acceptor. Binds one molecule of heme per monomer, possibly covalently. Binds 1 [4Fe-4S] cluster. The cluster is coordinated with 3 cysteines and an exchangeable S-adenosyl-L-methionine.</text>
</comment>
<gene>
    <name evidence="11" type="ORF">BA70_15235</name>
</gene>
<dbReference type="PANTHER" id="PTHR13932">
    <property type="entry name" value="COPROPORPHYRINIGEN III OXIDASE"/>
    <property type="match status" value="1"/>
</dbReference>
<keyword evidence="7 9" id="KW-0411">Iron-sulfur</keyword>
<keyword evidence="8 9" id="KW-0143">Chaperone</keyword>
<dbReference type="InterPro" id="IPR006638">
    <property type="entry name" value="Elp3/MiaA/NifB-like_rSAM"/>
</dbReference>
<dbReference type="GO" id="GO:0006779">
    <property type="term" value="P:porphyrin-containing compound biosynthetic process"/>
    <property type="evidence" value="ECO:0007669"/>
    <property type="project" value="InterPro"/>
</dbReference>
<dbReference type="AlphaFoldDB" id="A0A081LCR1"/>
<evidence type="ECO:0000256" key="4">
    <source>
        <dbReference type="ARBA" id="ARBA00022691"/>
    </source>
</evidence>
<dbReference type="Gene3D" id="3.20.20.70">
    <property type="entry name" value="Aldolase class I"/>
    <property type="match status" value="1"/>
</dbReference>
<dbReference type="PANTHER" id="PTHR13932:SF5">
    <property type="entry name" value="RADICAL S-ADENOSYL METHIONINE DOMAIN-CONTAINING PROTEIN 1, MITOCHONDRIAL"/>
    <property type="match status" value="1"/>
</dbReference>
<dbReference type="InterPro" id="IPR034505">
    <property type="entry name" value="Coproporphyrinogen-III_oxidase"/>
</dbReference>
<proteinExistence type="inferred from homology"/>
<protein>
    <recommendedName>
        <fullName evidence="2 9">Heme chaperone HemW</fullName>
    </recommendedName>
</protein>
<dbReference type="PROSITE" id="PS51918">
    <property type="entry name" value="RADICAL_SAM"/>
    <property type="match status" value="1"/>
</dbReference>
<dbReference type="InterPro" id="IPR004559">
    <property type="entry name" value="HemW-like"/>
</dbReference>
<evidence type="ECO:0000256" key="7">
    <source>
        <dbReference type="ARBA" id="ARBA00023014"/>
    </source>
</evidence>
<dbReference type="GO" id="GO:0005737">
    <property type="term" value="C:cytoplasm"/>
    <property type="evidence" value="ECO:0007669"/>
    <property type="project" value="UniProtKB-SubCell"/>
</dbReference>